<evidence type="ECO:0000313" key="9">
    <source>
        <dbReference type="EMBL" id="MBS9534189.1"/>
    </source>
</evidence>
<dbReference type="Proteomes" id="UP001519535">
    <property type="component" value="Unassembled WGS sequence"/>
</dbReference>
<keyword evidence="4 6" id="KW-1133">Transmembrane helix</keyword>
<name>A0ABS5RKR2_9MYCO</name>
<dbReference type="SUPFAM" id="SSF56524">
    <property type="entry name" value="Oxidoreductase molybdopterin-binding domain"/>
    <property type="match status" value="1"/>
</dbReference>
<gene>
    <name evidence="9" type="ORF">KIH27_11385</name>
</gene>
<feature type="transmembrane region" description="Helical" evidence="6">
    <location>
        <begin position="315"/>
        <end position="336"/>
    </location>
</feature>
<evidence type="ECO:0000256" key="3">
    <source>
        <dbReference type="ARBA" id="ARBA00022692"/>
    </source>
</evidence>
<evidence type="ECO:0000256" key="5">
    <source>
        <dbReference type="ARBA" id="ARBA00023136"/>
    </source>
</evidence>
<proteinExistence type="predicted"/>
<protein>
    <submittedName>
        <fullName evidence="9">Molybdopterin-dependent oxidoreductase</fullName>
    </submittedName>
</protein>
<dbReference type="EMBL" id="JAHCLR010000020">
    <property type="protein sequence ID" value="MBS9534189.1"/>
    <property type="molecule type" value="Genomic_DNA"/>
</dbReference>
<dbReference type="Pfam" id="PF00174">
    <property type="entry name" value="Oxidored_molyb"/>
    <property type="match status" value="1"/>
</dbReference>
<feature type="transmembrane region" description="Helical" evidence="6">
    <location>
        <begin position="59"/>
        <end position="80"/>
    </location>
</feature>
<reference evidence="9 10" key="1">
    <citation type="submission" date="2021-05" db="EMBL/GenBank/DDBJ databases">
        <title>Mycobacterium acidophilum sp. nov., an extremely acid-tolerant member of the genus Mycobacterium.</title>
        <authorList>
            <person name="Xia J."/>
        </authorList>
    </citation>
    <scope>NUCLEOTIDE SEQUENCE [LARGE SCALE GENOMIC DNA]</scope>
    <source>
        <strain evidence="9 10">M1</strain>
    </source>
</reference>
<dbReference type="PANTHER" id="PTHR43032:SF2">
    <property type="entry name" value="BLL0505 PROTEIN"/>
    <property type="match status" value="1"/>
</dbReference>
<dbReference type="InterPro" id="IPR016174">
    <property type="entry name" value="Di-haem_cyt_TM"/>
</dbReference>
<keyword evidence="2" id="KW-1003">Cell membrane</keyword>
<evidence type="ECO:0000313" key="10">
    <source>
        <dbReference type="Proteomes" id="UP001519535"/>
    </source>
</evidence>
<evidence type="ECO:0000259" key="7">
    <source>
        <dbReference type="Pfam" id="PF00174"/>
    </source>
</evidence>
<dbReference type="Gene3D" id="1.20.950.20">
    <property type="entry name" value="Transmembrane di-heme cytochromes, Chain C"/>
    <property type="match status" value="1"/>
</dbReference>
<evidence type="ECO:0000256" key="4">
    <source>
        <dbReference type="ARBA" id="ARBA00022989"/>
    </source>
</evidence>
<dbReference type="SUPFAM" id="SSF81342">
    <property type="entry name" value="Transmembrane di-heme cytochromes"/>
    <property type="match status" value="1"/>
</dbReference>
<organism evidence="9 10">
    <name type="scientific">Mycolicibacter acidiphilus</name>
    <dbReference type="NCBI Taxonomy" id="2835306"/>
    <lineage>
        <taxon>Bacteria</taxon>
        <taxon>Bacillati</taxon>
        <taxon>Actinomycetota</taxon>
        <taxon>Actinomycetes</taxon>
        <taxon>Mycobacteriales</taxon>
        <taxon>Mycobacteriaceae</taxon>
        <taxon>Mycolicibacter</taxon>
    </lineage>
</organism>
<dbReference type="PANTHER" id="PTHR43032">
    <property type="entry name" value="PROTEIN-METHIONINE-SULFOXIDE REDUCTASE"/>
    <property type="match status" value="1"/>
</dbReference>
<feature type="transmembrane region" description="Helical" evidence="6">
    <location>
        <begin position="272"/>
        <end position="294"/>
    </location>
</feature>
<comment type="caution">
    <text evidence="9">The sequence shown here is derived from an EMBL/GenBank/DDBJ whole genome shotgun (WGS) entry which is preliminary data.</text>
</comment>
<sequence>MSVAGESSSGRSAASSLEALLDQGPRQGILDRRVEVGHWAGSIPEEMAQVPSVRIGRRWVSSLWLIPITVAGLLVAVALAQQLRRYGWMQDFIAAYPGTPGTPSAFTPAIRTGFPAWLRWQHLFNIVFMMFLMRAGLQILADHPRLYLNQGCRPGSAWLRMRPPVPADRMDQNRPAEVWTAKDDSVGLPKWLGIPGVRHTVGLARWWHFGFDVLWLLNGAVFYVLLFVTGEWRRIVPQSWEVLPNALSTAVQYLSLDFPANEGFTNYNGLQVIAYFTTVFIAAPLAFATGLLQAPSIAARFGLDHGPFNEQVARTVHFAVLVWMVVFIAMHTVMVFTTGLVDNLNHIVLGTDTQSYWAVVVYVIAMVVIAALWLAASPVTLRYPAVVRRVGVATIGWIKGLMERPHPSATYAEADISPYLWPNGTLPDSERYRALQAGGWADYALRIEGLVENPVSLTYAQLLALPKHEQITGHHCIQGWTGIAKWGGVRMSDICEIVRPLPSAQWVVFYSFAEGSGPSTEGRFYDCHKIAHMSEPTTILAYEMNGAPLTEAHGAPLRLRNEHELGFKMVKWVEAIEFVESFAHLGLGMGGYNEDHEYYGYRMPI</sequence>
<dbReference type="InterPro" id="IPR000572">
    <property type="entry name" value="OxRdtase_Mopterin-bd_dom"/>
</dbReference>
<comment type="subcellular location">
    <subcellularLocation>
        <location evidence="1">Cell membrane</location>
        <topology evidence="1">Multi-pass membrane protein</topology>
    </subcellularLocation>
</comment>
<evidence type="ECO:0000259" key="8">
    <source>
        <dbReference type="Pfam" id="PF01292"/>
    </source>
</evidence>
<keyword evidence="10" id="KW-1185">Reference proteome</keyword>
<keyword evidence="3 6" id="KW-0812">Transmembrane</keyword>
<feature type="domain" description="Oxidoreductase molybdopterin-binding" evidence="7">
    <location>
        <begin position="440"/>
        <end position="580"/>
    </location>
</feature>
<accession>A0ABS5RKR2</accession>
<feature type="transmembrane region" description="Helical" evidence="6">
    <location>
        <begin position="213"/>
        <end position="230"/>
    </location>
</feature>
<dbReference type="InterPro" id="IPR036374">
    <property type="entry name" value="OxRdtase_Mopterin-bd_sf"/>
</dbReference>
<evidence type="ECO:0000256" key="2">
    <source>
        <dbReference type="ARBA" id="ARBA00022475"/>
    </source>
</evidence>
<feature type="transmembrane region" description="Helical" evidence="6">
    <location>
        <begin position="356"/>
        <end position="376"/>
    </location>
</feature>
<evidence type="ECO:0000256" key="1">
    <source>
        <dbReference type="ARBA" id="ARBA00004651"/>
    </source>
</evidence>
<dbReference type="Gene3D" id="3.90.420.10">
    <property type="entry name" value="Oxidoreductase, molybdopterin-binding domain"/>
    <property type="match status" value="1"/>
</dbReference>
<evidence type="ECO:0000256" key="6">
    <source>
        <dbReference type="SAM" id="Phobius"/>
    </source>
</evidence>
<dbReference type="InterPro" id="IPR011577">
    <property type="entry name" value="Cyt_b561_bac/Ni-Hgenase"/>
</dbReference>
<feature type="domain" description="Cytochrome b561 bacterial/Ni-hydrogenase" evidence="8">
    <location>
        <begin position="114"/>
        <end position="342"/>
    </location>
</feature>
<keyword evidence="5 6" id="KW-0472">Membrane</keyword>
<dbReference type="Pfam" id="PF01292">
    <property type="entry name" value="Ni_hydr_CYTB"/>
    <property type="match status" value="1"/>
</dbReference>